<dbReference type="Proteomes" id="UP000198339">
    <property type="component" value="Unassembled WGS sequence"/>
</dbReference>
<dbReference type="InterPro" id="IPR029058">
    <property type="entry name" value="AB_hydrolase_fold"/>
</dbReference>
<dbReference type="Pfam" id="PF01738">
    <property type="entry name" value="DLH"/>
    <property type="match status" value="1"/>
</dbReference>
<evidence type="ECO:0000259" key="1">
    <source>
        <dbReference type="Pfam" id="PF01738"/>
    </source>
</evidence>
<dbReference type="PANTHER" id="PTHR46623">
    <property type="entry name" value="CARBOXYMETHYLENEBUTENOLIDASE-RELATED"/>
    <property type="match status" value="1"/>
</dbReference>
<dbReference type="EMBL" id="FZPA01000004">
    <property type="protein sequence ID" value="SNS70920.1"/>
    <property type="molecule type" value="Genomic_DNA"/>
</dbReference>
<dbReference type="RefSeq" id="WP_245836611.1">
    <property type="nucleotide sequence ID" value="NZ_FZPA01000004.1"/>
</dbReference>
<evidence type="ECO:0000313" key="3">
    <source>
        <dbReference type="Proteomes" id="UP000198339"/>
    </source>
</evidence>
<reference evidence="2 3" key="1">
    <citation type="submission" date="2017-06" db="EMBL/GenBank/DDBJ databases">
        <authorList>
            <person name="Kim H.J."/>
            <person name="Triplett B.A."/>
        </authorList>
    </citation>
    <scope>NUCLEOTIDE SEQUENCE [LARGE SCALE GENOMIC DNA]</scope>
    <source>
        <strain evidence="2 3">DS15</strain>
    </source>
</reference>
<dbReference type="AlphaFoldDB" id="A0A239GP61"/>
<dbReference type="InterPro" id="IPR051049">
    <property type="entry name" value="Dienelactone_hydrolase-like"/>
</dbReference>
<organism evidence="2 3">
    <name type="scientific">Sphingopyxis indica</name>
    <dbReference type="NCBI Taxonomy" id="436663"/>
    <lineage>
        <taxon>Bacteria</taxon>
        <taxon>Pseudomonadati</taxon>
        <taxon>Pseudomonadota</taxon>
        <taxon>Alphaproteobacteria</taxon>
        <taxon>Sphingomonadales</taxon>
        <taxon>Sphingomonadaceae</taxon>
        <taxon>Sphingopyxis</taxon>
    </lineage>
</organism>
<dbReference type="GO" id="GO:0016787">
    <property type="term" value="F:hydrolase activity"/>
    <property type="evidence" value="ECO:0007669"/>
    <property type="project" value="InterPro"/>
</dbReference>
<dbReference type="PANTHER" id="PTHR46623:SF6">
    <property type="entry name" value="ALPHA_BETA-HYDROLASES SUPERFAMILY PROTEIN"/>
    <property type="match status" value="1"/>
</dbReference>
<evidence type="ECO:0000313" key="2">
    <source>
        <dbReference type="EMBL" id="SNS70920.1"/>
    </source>
</evidence>
<dbReference type="SUPFAM" id="SSF53474">
    <property type="entry name" value="alpha/beta-Hydrolases"/>
    <property type="match status" value="1"/>
</dbReference>
<dbReference type="Gene3D" id="3.40.50.1820">
    <property type="entry name" value="alpha/beta hydrolase"/>
    <property type="match status" value="1"/>
</dbReference>
<accession>A0A239GP61</accession>
<keyword evidence="3" id="KW-1185">Reference proteome</keyword>
<name>A0A239GP61_9SPHN</name>
<protein>
    <submittedName>
        <fullName evidence="2">Carboxymethylenebutenolidase</fullName>
    </submittedName>
</protein>
<proteinExistence type="predicted"/>
<feature type="domain" description="Dienelactone hydrolase" evidence="1">
    <location>
        <begin position="31"/>
        <end position="238"/>
    </location>
</feature>
<sequence length="241" mass="26430">MRGFDTRGPNGEEEQDMGEMIRMTMDDGAEIAVYHAMPEGERRGGLVLIQEIFGVTDHIRELCDDYAADGYEVLSPALFDREHPGFESDYSGPQFERAVQLARELHPFEQSLKDAQTCIDALKAKGPVFITGYCYGGSVAWRMAQISPDLAAASAYYGSLVPTTFGDAAPQCATIAHFGRFDAGIPMEGVEALIAKDHPTAQIFVYEAGHGFNSDRRKDYHEASADLAKERTLMLFKACGG</sequence>
<dbReference type="InterPro" id="IPR002925">
    <property type="entry name" value="Dienelactn_hydro"/>
</dbReference>
<gene>
    <name evidence="2" type="ORF">SAMN06295955_10443</name>
</gene>